<dbReference type="InterPro" id="IPR023614">
    <property type="entry name" value="Porin_dom_sf"/>
</dbReference>
<dbReference type="Gene3D" id="2.40.160.10">
    <property type="entry name" value="Porin"/>
    <property type="match status" value="1"/>
</dbReference>
<dbReference type="SUPFAM" id="SSF56935">
    <property type="entry name" value="Porins"/>
    <property type="match status" value="1"/>
</dbReference>
<proteinExistence type="predicted"/>
<evidence type="ECO:0008006" key="5">
    <source>
        <dbReference type="Google" id="ProtNLM"/>
    </source>
</evidence>
<dbReference type="Pfam" id="PF07396">
    <property type="entry name" value="Porin_O_P"/>
    <property type="match status" value="1"/>
</dbReference>
<keyword evidence="2" id="KW-0732">Signal</keyword>
<dbReference type="EMBL" id="VTPX01000004">
    <property type="protein sequence ID" value="KAA0018712.1"/>
    <property type="molecule type" value="Genomic_DNA"/>
</dbReference>
<reference evidence="3 4" key="1">
    <citation type="submission" date="2019-08" db="EMBL/GenBank/DDBJ databases">
        <title>Bioinformatics analysis of the strain L3 and L5.</title>
        <authorList>
            <person name="Li X."/>
        </authorList>
    </citation>
    <scope>NUCLEOTIDE SEQUENCE [LARGE SCALE GENOMIC DNA]</scope>
    <source>
        <strain evidence="3 4">L3</strain>
    </source>
</reference>
<evidence type="ECO:0000256" key="2">
    <source>
        <dbReference type="SAM" id="SignalP"/>
    </source>
</evidence>
<organism evidence="3 4">
    <name type="scientific">Salinicola corii</name>
    <dbReference type="NCBI Taxonomy" id="2606937"/>
    <lineage>
        <taxon>Bacteria</taxon>
        <taxon>Pseudomonadati</taxon>
        <taxon>Pseudomonadota</taxon>
        <taxon>Gammaproteobacteria</taxon>
        <taxon>Oceanospirillales</taxon>
        <taxon>Halomonadaceae</taxon>
        <taxon>Salinicola</taxon>
    </lineage>
</organism>
<sequence>MPNHVLSSGRSLLSVTTIGLMALPAMVPMTASADDAALAELVKRQSAMLEAQAKQLQAMQARLNRLEADEQQDRGASLVTSPPATTSPQQDVSIDKLKNRVALLEASQVDRTRIDWSDGGPKFISANGKRSLEINGRLQLDASNTSGSRFDSRNIGGTQARRLQFGVSGQLSERIGYKMEYDLSSNDISMRDAYVSSDFKFGEHDATLYVGNKYDDRTMDGATSSNNTWFMERGFVNEALGPERGSYGLGIKGKVFGDSRTWHTSLAITNGRLGGDTDRSDSTTYMTRSHWNPWTSGSDMVHLGAWGFHENIHESDTSATQNTRAADGFNDNVTINSRPIRDPESSNAYGFELATSLGPFAAAAEYGKRSIQQRDSAGGDDVRYDAYSVQAGYFLTGENHGYSRKSGVWRLPEVKDPVSAGGWGAFELATRYQALDFDGTSDYPRGDGHSTTVGLNWYPNDWSRVMFNYIHWNTHNRSGDYEGKDDGDTLATRLQVVF</sequence>
<accession>A0A640WF06</accession>
<evidence type="ECO:0000313" key="3">
    <source>
        <dbReference type="EMBL" id="KAA0018712.1"/>
    </source>
</evidence>
<name>A0A640WF06_9GAMM</name>
<gene>
    <name evidence="3" type="ORF">F0A16_09415</name>
</gene>
<comment type="caution">
    <text evidence="3">The sequence shown here is derived from an EMBL/GenBank/DDBJ whole genome shotgun (WGS) entry which is preliminary data.</text>
</comment>
<dbReference type="RefSeq" id="WP_149435132.1">
    <property type="nucleotide sequence ID" value="NZ_VTPX01000004.1"/>
</dbReference>
<dbReference type="InterPro" id="IPR010870">
    <property type="entry name" value="Porin_O/P"/>
</dbReference>
<feature type="region of interest" description="Disordered" evidence="1">
    <location>
        <begin position="68"/>
        <end position="91"/>
    </location>
</feature>
<keyword evidence="4" id="KW-1185">Reference proteome</keyword>
<evidence type="ECO:0000256" key="1">
    <source>
        <dbReference type="SAM" id="MobiDB-lite"/>
    </source>
</evidence>
<protein>
    <recommendedName>
        <fullName evidence="5">Porin</fullName>
    </recommendedName>
</protein>
<feature type="signal peptide" evidence="2">
    <location>
        <begin position="1"/>
        <end position="33"/>
    </location>
</feature>
<feature type="chain" id="PRO_5024799094" description="Porin" evidence="2">
    <location>
        <begin position="34"/>
        <end position="498"/>
    </location>
</feature>
<evidence type="ECO:0000313" key="4">
    <source>
        <dbReference type="Proteomes" id="UP000466024"/>
    </source>
</evidence>
<dbReference type="Proteomes" id="UP000466024">
    <property type="component" value="Unassembled WGS sequence"/>
</dbReference>
<dbReference type="AlphaFoldDB" id="A0A640WF06"/>
<feature type="compositionally biased region" description="Polar residues" evidence="1">
    <location>
        <begin position="78"/>
        <end position="91"/>
    </location>
</feature>